<dbReference type="EMBL" id="CACTIH010008084">
    <property type="protein sequence ID" value="CAA3019184.1"/>
    <property type="molecule type" value="Genomic_DNA"/>
</dbReference>
<organism evidence="1 2">
    <name type="scientific">Olea europaea subsp. europaea</name>
    <dbReference type="NCBI Taxonomy" id="158383"/>
    <lineage>
        <taxon>Eukaryota</taxon>
        <taxon>Viridiplantae</taxon>
        <taxon>Streptophyta</taxon>
        <taxon>Embryophyta</taxon>
        <taxon>Tracheophyta</taxon>
        <taxon>Spermatophyta</taxon>
        <taxon>Magnoliopsida</taxon>
        <taxon>eudicotyledons</taxon>
        <taxon>Gunneridae</taxon>
        <taxon>Pentapetalae</taxon>
        <taxon>asterids</taxon>
        <taxon>lamiids</taxon>
        <taxon>Lamiales</taxon>
        <taxon>Oleaceae</taxon>
        <taxon>Oleeae</taxon>
        <taxon>Olea</taxon>
    </lineage>
</organism>
<protein>
    <submittedName>
        <fullName evidence="1">Uncharacterized protein</fullName>
    </submittedName>
</protein>
<name>A0A8S0UG55_OLEEU</name>
<gene>
    <name evidence="1" type="ORF">OLEA9_A094586</name>
</gene>
<evidence type="ECO:0000313" key="1">
    <source>
        <dbReference type="EMBL" id="CAA3019184.1"/>
    </source>
</evidence>
<reference evidence="1 2" key="1">
    <citation type="submission" date="2019-12" db="EMBL/GenBank/DDBJ databases">
        <authorList>
            <person name="Alioto T."/>
            <person name="Alioto T."/>
            <person name="Gomez Garrido J."/>
        </authorList>
    </citation>
    <scope>NUCLEOTIDE SEQUENCE [LARGE SCALE GENOMIC DNA]</scope>
</reference>
<dbReference type="Gramene" id="OE9A094586T1">
    <property type="protein sequence ID" value="OE9A094586C1"/>
    <property type="gene ID" value="OE9A094586"/>
</dbReference>
<feature type="non-terminal residue" evidence="1">
    <location>
        <position position="63"/>
    </location>
</feature>
<sequence length="63" mass="7318">MVFQEIRSIKDRAKEFIVSKIVLIDEHYVAAYLCRNIRGLSQLIALEKDRTFKAVQKLLNALP</sequence>
<accession>A0A8S0UG55</accession>
<dbReference type="Proteomes" id="UP000594638">
    <property type="component" value="Unassembled WGS sequence"/>
</dbReference>
<evidence type="ECO:0000313" key="2">
    <source>
        <dbReference type="Proteomes" id="UP000594638"/>
    </source>
</evidence>
<proteinExistence type="predicted"/>
<comment type="caution">
    <text evidence="1">The sequence shown here is derived from an EMBL/GenBank/DDBJ whole genome shotgun (WGS) entry which is preliminary data.</text>
</comment>
<keyword evidence="2" id="KW-1185">Reference proteome</keyword>
<dbReference type="AlphaFoldDB" id="A0A8S0UG55"/>